<keyword evidence="3" id="KW-1185">Reference proteome</keyword>
<dbReference type="CDD" id="cd06222">
    <property type="entry name" value="RNase_H_like"/>
    <property type="match status" value="1"/>
</dbReference>
<sequence length="350" mass="39409">MKSLPAEGLYKVIFDGAVFEDQACAGLGVVIRDSTGLVIASLSQRIRLPSSVVMVEALAARRAVMFAKEISVFRIVVEGDSLQVIKAVNNSKLSKASYGHIIDEIRLLLTSFSCCKFVHVQHEGNKLAHALAPSMSGSGNPELYRPHDVFTAMGHCWVLEDEFSYPINPNLRNSAYIHNIMRQEWAWLFREQQMFYDELCERATFDKRRFESHEIIVQSIGFIHAKVLLPPQSGIVLPLVGISFPSIVIRKTRDFDHWYGLNLMDVVLRLFSDQFGFNSAKLLSSTCSTAIISVATVDSSPPKLMHNRFRDALPPRKWCIAKGGTSVYSREWGLVLVVRVQQCRAVEHHM</sequence>
<reference evidence="2 3" key="1">
    <citation type="submission" date="2024-01" db="EMBL/GenBank/DDBJ databases">
        <title>A telomere-to-telomere, gap-free genome of sweet tea (Lithocarpus litseifolius).</title>
        <authorList>
            <person name="Zhou J."/>
        </authorList>
    </citation>
    <scope>NUCLEOTIDE SEQUENCE [LARGE SCALE GENOMIC DNA]</scope>
    <source>
        <strain evidence="2">Zhou-2022a</strain>
        <tissue evidence="2">Leaf</tissue>
    </source>
</reference>
<dbReference type="PANTHER" id="PTHR47074:SF48">
    <property type="entry name" value="POLYNUCLEOTIDYL TRANSFERASE, RIBONUCLEASE H-LIKE SUPERFAMILY PROTEIN"/>
    <property type="match status" value="1"/>
</dbReference>
<dbReference type="PANTHER" id="PTHR47074">
    <property type="entry name" value="BNAC02G40300D PROTEIN"/>
    <property type="match status" value="1"/>
</dbReference>
<dbReference type="Proteomes" id="UP001459277">
    <property type="component" value="Unassembled WGS sequence"/>
</dbReference>
<proteinExistence type="predicted"/>
<protein>
    <recommendedName>
        <fullName evidence="1">RNase H type-1 domain-containing protein</fullName>
    </recommendedName>
</protein>
<dbReference type="GO" id="GO:0003676">
    <property type="term" value="F:nucleic acid binding"/>
    <property type="evidence" value="ECO:0007669"/>
    <property type="project" value="InterPro"/>
</dbReference>
<name>A0AAW2BFQ0_9ROSI</name>
<dbReference type="InterPro" id="IPR052929">
    <property type="entry name" value="RNase_H-like_EbsB-rel"/>
</dbReference>
<dbReference type="GO" id="GO:0004523">
    <property type="term" value="F:RNA-DNA hybrid ribonuclease activity"/>
    <property type="evidence" value="ECO:0007669"/>
    <property type="project" value="InterPro"/>
</dbReference>
<dbReference type="EMBL" id="JAZDWU010000012">
    <property type="protein sequence ID" value="KAK9984258.1"/>
    <property type="molecule type" value="Genomic_DNA"/>
</dbReference>
<dbReference type="SUPFAM" id="SSF53098">
    <property type="entry name" value="Ribonuclease H-like"/>
    <property type="match status" value="1"/>
</dbReference>
<dbReference type="InterPro" id="IPR002156">
    <property type="entry name" value="RNaseH_domain"/>
</dbReference>
<accession>A0AAW2BFQ0</accession>
<dbReference type="Gene3D" id="3.30.420.10">
    <property type="entry name" value="Ribonuclease H-like superfamily/Ribonuclease H"/>
    <property type="match status" value="1"/>
</dbReference>
<dbReference type="AlphaFoldDB" id="A0AAW2BFQ0"/>
<comment type="caution">
    <text evidence="2">The sequence shown here is derived from an EMBL/GenBank/DDBJ whole genome shotgun (WGS) entry which is preliminary data.</text>
</comment>
<dbReference type="InterPro" id="IPR012337">
    <property type="entry name" value="RNaseH-like_sf"/>
</dbReference>
<gene>
    <name evidence="2" type="ORF">SO802_033783</name>
</gene>
<evidence type="ECO:0000259" key="1">
    <source>
        <dbReference type="Pfam" id="PF13456"/>
    </source>
</evidence>
<evidence type="ECO:0000313" key="3">
    <source>
        <dbReference type="Proteomes" id="UP001459277"/>
    </source>
</evidence>
<feature type="domain" description="RNase H type-1" evidence="1">
    <location>
        <begin position="14"/>
        <end position="132"/>
    </location>
</feature>
<dbReference type="InterPro" id="IPR044730">
    <property type="entry name" value="RNase_H-like_dom_plant"/>
</dbReference>
<dbReference type="InterPro" id="IPR036397">
    <property type="entry name" value="RNaseH_sf"/>
</dbReference>
<evidence type="ECO:0000313" key="2">
    <source>
        <dbReference type="EMBL" id="KAK9984258.1"/>
    </source>
</evidence>
<organism evidence="2 3">
    <name type="scientific">Lithocarpus litseifolius</name>
    <dbReference type="NCBI Taxonomy" id="425828"/>
    <lineage>
        <taxon>Eukaryota</taxon>
        <taxon>Viridiplantae</taxon>
        <taxon>Streptophyta</taxon>
        <taxon>Embryophyta</taxon>
        <taxon>Tracheophyta</taxon>
        <taxon>Spermatophyta</taxon>
        <taxon>Magnoliopsida</taxon>
        <taxon>eudicotyledons</taxon>
        <taxon>Gunneridae</taxon>
        <taxon>Pentapetalae</taxon>
        <taxon>rosids</taxon>
        <taxon>fabids</taxon>
        <taxon>Fagales</taxon>
        <taxon>Fagaceae</taxon>
        <taxon>Lithocarpus</taxon>
    </lineage>
</organism>
<dbReference type="Pfam" id="PF13456">
    <property type="entry name" value="RVT_3"/>
    <property type="match status" value="1"/>
</dbReference>